<keyword evidence="1" id="KW-0808">Transferase</keyword>
<evidence type="ECO:0000256" key="1">
    <source>
        <dbReference type="ARBA" id="ARBA00022679"/>
    </source>
</evidence>
<dbReference type="PANTHER" id="PTHR42774">
    <property type="entry name" value="PHOSPHOTRANSFERASE SYSTEM TRANSPORT PROTEIN"/>
    <property type="match status" value="1"/>
</dbReference>
<dbReference type="PROSITE" id="PS00584">
    <property type="entry name" value="PFKB_KINASES_2"/>
    <property type="match status" value="1"/>
</dbReference>
<dbReference type="Gene3D" id="3.40.1190.20">
    <property type="match status" value="1"/>
</dbReference>
<dbReference type="Proteomes" id="UP000484988">
    <property type="component" value="Unassembled WGS sequence"/>
</dbReference>
<keyword evidence="2 5" id="KW-0418">Kinase</keyword>
<feature type="domain" description="Carbohydrate kinase PfkB" evidence="4">
    <location>
        <begin position="292"/>
        <end position="381"/>
    </location>
</feature>
<evidence type="ECO:0000259" key="4">
    <source>
        <dbReference type="Pfam" id="PF00294"/>
    </source>
</evidence>
<dbReference type="AlphaFoldDB" id="A0A6A0B1I8"/>
<organism evidence="5 6">
    <name type="scientific">Streptomyces pacificus</name>
    <dbReference type="NCBI Taxonomy" id="2705029"/>
    <lineage>
        <taxon>Bacteria</taxon>
        <taxon>Bacillati</taxon>
        <taxon>Actinomycetota</taxon>
        <taxon>Actinomycetes</taxon>
        <taxon>Kitasatosporales</taxon>
        <taxon>Streptomycetaceae</taxon>
        <taxon>Streptomyces</taxon>
    </lineage>
</organism>
<dbReference type="InterPro" id="IPR029056">
    <property type="entry name" value="Ribokinase-like"/>
</dbReference>
<dbReference type="InterPro" id="IPR002173">
    <property type="entry name" value="Carboh/pur_kinase_PfkB_CS"/>
</dbReference>
<evidence type="ECO:0000256" key="3">
    <source>
        <dbReference type="SAM" id="MobiDB-lite"/>
    </source>
</evidence>
<evidence type="ECO:0000313" key="5">
    <source>
        <dbReference type="EMBL" id="GFH38134.1"/>
    </source>
</evidence>
<name>A0A6A0B1I8_9ACTN</name>
<protein>
    <submittedName>
        <fullName evidence="5">Carbohydrate kinase family protein</fullName>
    </submittedName>
</protein>
<comment type="caution">
    <text evidence="5">The sequence shown here is derived from an EMBL/GenBank/DDBJ whole genome shotgun (WGS) entry which is preliminary data.</text>
</comment>
<dbReference type="InterPro" id="IPR052562">
    <property type="entry name" value="Ketohexokinase-related"/>
</dbReference>
<feature type="region of interest" description="Disordered" evidence="3">
    <location>
        <begin position="1"/>
        <end position="52"/>
    </location>
</feature>
<accession>A0A6A0B1I8</accession>
<dbReference type="GO" id="GO:0016301">
    <property type="term" value="F:kinase activity"/>
    <property type="evidence" value="ECO:0007669"/>
    <property type="project" value="UniProtKB-KW"/>
</dbReference>
<feature type="region of interest" description="Disordered" evidence="3">
    <location>
        <begin position="73"/>
        <end position="95"/>
    </location>
</feature>
<keyword evidence="6" id="KW-1185">Reference proteome</keyword>
<dbReference type="SUPFAM" id="SSF53613">
    <property type="entry name" value="Ribokinase-like"/>
    <property type="match status" value="1"/>
</dbReference>
<dbReference type="Pfam" id="PF00294">
    <property type="entry name" value="PfkB"/>
    <property type="match status" value="1"/>
</dbReference>
<dbReference type="InterPro" id="IPR011611">
    <property type="entry name" value="PfkB_dom"/>
</dbReference>
<gene>
    <name evidence="5" type="ORF">SCWH03_43740</name>
</gene>
<dbReference type="PANTHER" id="PTHR42774:SF3">
    <property type="entry name" value="KETOHEXOKINASE"/>
    <property type="match status" value="1"/>
</dbReference>
<proteinExistence type="predicted"/>
<evidence type="ECO:0000256" key="2">
    <source>
        <dbReference type="ARBA" id="ARBA00022777"/>
    </source>
</evidence>
<feature type="compositionally biased region" description="Basic and acidic residues" evidence="3">
    <location>
        <begin position="79"/>
        <end position="88"/>
    </location>
</feature>
<reference evidence="5 6" key="1">
    <citation type="submission" date="2020-02" db="EMBL/GenBank/DDBJ databases">
        <title>Whole Genome Shotgun Sequence of Streptomyces sp. strain CWH03.</title>
        <authorList>
            <person name="Dohra H."/>
            <person name="Kodani S."/>
            <person name="Yamamura H."/>
        </authorList>
    </citation>
    <scope>NUCLEOTIDE SEQUENCE [LARGE SCALE GENOMIC DNA]</scope>
    <source>
        <strain evidence="5 6">CWH03</strain>
    </source>
</reference>
<dbReference type="EMBL" id="BLLG01000014">
    <property type="protein sequence ID" value="GFH38134.1"/>
    <property type="molecule type" value="Genomic_DNA"/>
</dbReference>
<sequence length="393" mass="41818">MAAVPRIGAGLRHEYPPGGASPVRVPRSAKPAMNRSASSLPARHRSHASATTEWAEAEEALAREPGLDRAALTRQSAWRTDRHAERKTLSTQSTEQSTLDVLVVGGSGVDTVVRVESLPVPLADSVGVPPIREWVGHTGGNVALGCRALGLGVTFLDFIGDDLPGRRVRERLADGGVDFAYLVSPTGTRRAVNLVDGTGRRMSFYDARDPGDLRMPRGFYLDHLRRARHIHLSITDFARFLYDDIAELGVPVSTDLHDWDGVEDHHRDFALRSDVVFLSAAGAGERIASVMREILREGRAEVVVATAGAGGSYLMTRDGGRTPRPIAATVPPAPVVDSNGAGDAYVSGFLYGRLAGRRVEDCARLGAVAGAYACTGQGGSAMIGREALASAQV</sequence>
<evidence type="ECO:0000313" key="6">
    <source>
        <dbReference type="Proteomes" id="UP000484988"/>
    </source>
</evidence>